<feature type="region of interest" description="Disordered" evidence="1">
    <location>
        <begin position="71"/>
        <end position="94"/>
    </location>
</feature>
<reference evidence="2" key="1">
    <citation type="submission" date="2021-01" db="EMBL/GenBank/DDBJ databases">
        <authorList>
            <person name="Corre E."/>
            <person name="Pelletier E."/>
            <person name="Niang G."/>
            <person name="Scheremetjew M."/>
            <person name="Finn R."/>
            <person name="Kale V."/>
            <person name="Holt S."/>
            <person name="Cochrane G."/>
            <person name="Meng A."/>
            <person name="Brown T."/>
            <person name="Cohen L."/>
        </authorList>
    </citation>
    <scope>NUCLEOTIDE SEQUENCE</scope>
    <source>
        <strain evidence="2">CCMP622</strain>
    </source>
</reference>
<name>A0A7S2TZP8_9EUKA</name>
<dbReference type="EMBL" id="HBHP01028485">
    <property type="protein sequence ID" value="CAD9773660.1"/>
    <property type="molecule type" value="Transcribed_RNA"/>
</dbReference>
<dbReference type="AlphaFoldDB" id="A0A7S2TZP8"/>
<protein>
    <submittedName>
        <fullName evidence="2">Uncharacterized protein</fullName>
    </submittedName>
</protein>
<proteinExistence type="predicted"/>
<organism evidence="2">
    <name type="scientific">Lotharella oceanica</name>
    <dbReference type="NCBI Taxonomy" id="641309"/>
    <lineage>
        <taxon>Eukaryota</taxon>
        <taxon>Sar</taxon>
        <taxon>Rhizaria</taxon>
        <taxon>Cercozoa</taxon>
        <taxon>Chlorarachniophyceae</taxon>
        <taxon>Lotharella</taxon>
    </lineage>
</organism>
<accession>A0A7S2TZP8</accession>
<evidence type="ECO:0000313" key="2">
    <source>
        <dbReference type="EMBL" id="CAD9773660.1"/>
    </source>
</evidence>
<evidence type="ECO:0000256" key="1">
    <source>
        <dbReference type="SAM" id="MobiDB-lite"/>
    </source>
</evidence>
<feature type="compositionally biased region" description="Polar residues" evidence="1">
    <location>
        <begin position="71"/>
        <end position="80"/>
    </location>
</feature>
<gene>
    <name evidence="2" type="ORF">LSP00402_LOCUS17652</name>
</gene>
<sequence length="94" mass="10580">MDSTYSFRREGKLFSNERVTNFSRPSMGGNSNRSILAFMRSNGQRTAQPGTRESSYANVTLQFQNLSIKTQMKPASSQRGSMGFSKRCQSILKN</sequence>